<feature type="transmembrane region" description="Helical" evidence="5">
    <location>
        <begin position="260"/>
        <end position="281"/>
    </location>
</feature>
<evidence type="ECO:0000313" key="7">
    <source>
        <dbReference type="EMBL" id="MFC7371437.1"/>
    </source>
</evidence>
<keyword evidence="4 5" id="KW-0472">Membrane</keyword>
<comment type="caution">
    <text evidence="7">The sequence shown here is derived from an EMBL/GenBank/DDBJ whole genome shotgun (WGS) entry which is preliminary data.</text>
</comment>
<feature type="transmembrane region" description="Helical" evidence="5">
    <location>
        <begin position="20"/>
        <end position="40"/>
    </location>
</feature>
<organism evidence="7 8">
    <name type="scientific">Fictibacillus iocasae</name>
    <dbReference type="NCBI Taxonomy" id="2715437"/>
    <lineage>
        <taxon>Bacteria</taxon>
        <taxon>Bacillati</taxon>
        <taxon>Bacillota</taxon>
        <taxon>Bacilli</taxon>
        <taxon>Bacillales</taxon>
        <taxon>Fictibacillaceae</taxon>
        <taxon>Fictibacillus</taxon>
    </lineage>
</organism>
<keyword evidence="8" id="KW-1185">Reference proteome</keyword>
<dbReference type="Proteomes" id="UP001596549">
    <property type="component" value="Unassembled WGS sequence"/>
</dbReference>
<dbReference type="InterPro" id="IPR013525">
    <property type="entry name" value="ABC2_TM"/>
</dbReference>
<accession>A0ABW2NQ57</accession>
<feature type="domain" description="ABC-2 type transporter transmembrane" evidence="6">
    <location>
        <begin position="23"/>
        <end position="388"/>
    </location>
</feature>
<reference evidence="8" key="1">
    <citation type="journal article" date="2019" name="Int. J. Syst. Evol. Microbiol.">
        <title>The Global Catalogue of Microorganisms (GCM) 10K type strain sequencing project: providing services to taxonomists for standard genome sequencing and annotation.</title>
        <authorList>
            <consortium name="The Broad Institute Genomics Platform"/>
            <consortium name="The Broad Institute Genome Sequencing Center for Infectious Disease"/>
            <person name="Wu L."/>
            <person name="Ma J."/>
        </authorList>
    </citation>
    <scope>NUCLEOTIDE SEQUENCE [LARGE SCALE GENOMIC DNA]</scope>
    <source>
        <strain evidence="8">NBRC 106396</strain>
    </source>
</reference>
<evidence type="ECO:0000256" key="2">
    <source>
        <dbReference type="ARBA" id="ARBA00022692"/>
    </source>
</evidence>
<name>A0ABW2NQ57_9BACL</name>
<evidence type="ECO:0000256" key="1">
    <source>
        <dbReference type="ARBA" id="ARBA00004141"/>
    </source>
</evidence>
<evidence type="ECO:0000256" key="3">
    <source>
        <dbReference type="ARBA" id="ARBA00022989"/>
    </source>
</evidence>
<keyword evidence="2 5" id="KW-0812">Transmembrane</keyword>
<dbReference type="Pfam" id="PF12698">
    <property type="entry name" value="ABC2_membrane_3"/>
    <property type="match status" value="1"/>
</dbReference>
<dbReference type="PANTHER" id="PTHR43027">
    <property type="entry name" value="DOXORUBICIN RESISTANCE ABC TRANSPORTER PERMEASE PROTEIN DRRC-RELATED"/>
    <property type="match status" value="1"/>
</dbReference>
<evidence type="ECO:0000313" key="8">
    <source>
        <dbReference type="Proteomes" id="UP001596549"/>
    </source>
</evidence>
<feature type="transmembrane region" description="Helical" evidence="5">
    <location>
        <begin position="315"/>
        <end position="336"/>
    </location>
</feature>
<gene>
    <name evidence="7" type="ORF">ACFQPF_07095</name>
</gene>
<dbReference type="InterPro" id="IPR052902">
    <property type="entry name" value="ABC-2_transporter"/>
</dbReference>
<evidence type="ECO:0000259" key="6">
    <source>
        <dbReference type="Pfam" id="PF12698"/>
    </source>
</evidence>
<comment type="subcellular location">
    <subcellularLocation>
        <location evidence="1">Membrane</location>
        <topology evidence="1">Multi-pass membrane protein</topology>
    </subcellularLocation>
</comment>
<dbReference type="RefSeq" id="WP_379748004.1">
    <property type="nucleotide sequence ID" value="NZ_JBHTCP010000013.1"/>
</dbReference>
<proteinExistence type="predicted"/>
<feature type="transmembrane region" description="Helical" evidence="5">
    <location>
        <begin position="212"/>
        <end position="230"/>
    </location>
</feature>
<dbReference type="PANTHER" id="PTHR43027:SF1">
    <property type="entry name" value="DOXORUBICIN RESISTANCE ABC TRANSPORTER PERMEASE PROTEIN DRRC-RELATED"/>
    <property type="match status" value="1"/>
</dbReference>
<protein>
    <submittedName>
        <fullName evidence="7">ABC transporter permease</fullName>
    </submittedName>
</protein>
<keyword evidence="3 5" id="KW-1133">Transmembrane helix</keyword>
<dbReference type="EMBL" id="JBHTCP010000013">
    <property type="protein sequence ID" value="MFC7371437.1"/>
    <property type="molecule type" value="Genomic_DNA"/>
</dbReference>
<evidence type="ECO:0000256" key="4">
    <source>
        <dbReference type="ARBA" id="ARBA00023136"/>
    </source>
</evidence>
<feature type="transmembrane region" description="Helical" evidence="5">
    <location>
        <begin position="287"/>
        <end position="308"/>
    </location>
</feature>
<sequence length="416" mass="46406">MRLIFLLASNTIRSWLRNPVPLLITLLFPVVLLVILYTGLQPLLKEKQWIEPFPVAIVDHEQTFETKLLLKQYQKSEELKKLMTFSVLSEDKAMQKLKNNEIAGIAIIPEGFTESLWTGKNMPVGVITNDRRGFQAKLFREFMATNAKLISAAQAGANAAYDYSKQLPITESELKKQRKQIATKLTLHALDRNQFFTNEEVSVYSGTNQQSYYALSGMLLLLLITGIFTIKMTKPNEQQALQDRLALYGVSSTEMTWSRFWSGMFLLLLQAGVLGGMFYAVTKHFNMIAALVLLVYLIAIGAMFSLITELFTKETAALLAGMTVTATATILGGVLFPASLLPEKWQNISEYSIMSLAQNGMLDALYGSGNIPLQTLTKLAGTAAILLLAKQLLIKLKKRDLWAQQPQSPSTVYESS</sequence>
<dbReference type="Gene3D" id="3.40.1710.10">
    <property type="entry name" value="abc type-2 transporter like domain"/>
    <property type="match status" value="1"/>
</dbReference>
<evidence type="ECO:0000256" key="5">
    <source>
        <dbReference type="SAM" id="Phobius"/>
    </source>
</evidence>